<name>A0AAD9V194_ACRCE</name>
<accession>A0AAD9V194</accession>
<dbReference type="EMBL" id="JARQWQ010000049">
    <property type="protein sequence ID" value="KAK2557569.1"/>
    <property type="molecule type" value="Genomic_DNA"/>
</dbReference>
<comment type="caution">
    <text evidence="2">The sequence shown here is derived from an EMBL/GenBank/DDBJ whole genome shotgun (WGS) entry which is preliminary data.</text>
</comment>
<dbReference type="Proteomes" id="UP001249851">
    <property type="component" value="Unassembled WGS sequence"/>
</dbReference>
<dbReference type="AlphaFoldDB" id="A0AAD9V194"/>
<evidence type="ECO:0000313" key="3">
    <source>
        <dbReference type="Proteomes" id="UP001249851"/>
    </source>
</evidence>
<reference evidence="2" key="2">
    <citation type="journal article" date="2023" name="Science">
        <title>Genomic signatures of disease resistance in endangered staghorn corals.</title>
        <authorList>
            <person name="Vollmer S.V."/>
            <person name="Selwyn J.D."/>
            <person name="Despard B.A."/>
            <person name="Roesel C.L."/>
        </authorList>
    </citation>
    <scope>NUCLEOTIDE SEQUENCE</scope>
    <source>
        <strain evidence="2">K2</strain>
    </source>
</reference>
<organism evidence="2 3">
    <name type="scientific">Acropora cervicornis</name>
    <name type="common">Staghorn coral</name>
    <dbReference type="NCBI Taxonomy" id="6130"/>
    <lineage>
        <taxon>Eukaryota</taxon>
        <taxon>Metazoa</taxon>
        <taxon>Cnidaria</taxon>
        <taxon>Anthozoa</taxon>
        <taxon>Hexacorallia</taxon>
        <taxon>Scleractinia</taxon>
        <taxon>Astrocoeniina</taxon>
        <taxon>Acroporidae</taxon>
        <taxon>Acropora</taxon>
    </lineage>
</organism>
<feature type="compositionally biased region" description="Basic and acidic residues" evidence="1">
    <location>
        <begin position="72"/>
        <end position="83"/>
    </location>
</feature>
<proteinExistence type="predicted"/>
<gene>
    <name evidence="2" type="ORF">P5673_020330</name>
</gene>
<keyword evidence="3" id="KW-1185">Reference proteome</keyword>
<reference evidence="2" key="1">
    <citation type="journal article" date="2023" name="G3 (Bethesda)">
        <title>Whole genome assembly and annotation of the endangered Caribbean coral Acropora cervicornis.</title>
        <authorList>
            <person name="Selwyn J.D."/>
            <person name="Vollmer S.V."/>
        </authorList>
    </citation>
    <scope>NUCLEOTIDE SEQUENCE</scope>
    <source>
        <strain evidence="2">K2</strain>
    </source>
</reference>
<feature type="region of interest" description="Disordered" evidence="1">
    <location>
        <begin position="72"/>
        <end position="93"/>
    </location>
</feature>
<evidence type="ECO:0000313" key="2">
    <source>
        <dbReference type="EMBL" id="KAK2557569.1"/>
    </source>
</evidence>
<evidence type="ECO:0000256" key="1">
    <source>
        <dbReference type="SAM" id="MobiDB-lite"/>
    </source>
</evidence>
<protein>
    <submittedName>
        <fullName evidence="2">Uncharacterized protein</fullName>
    </submittedName>
</protein>
<sequence>MQCACYNLTIWRTGILFTIPSHKDIDQYTEQYPETVAELLKSTYVDDIQSGGDDMRGELNKWHSNILKIEESEDRSRKGHTAEDSSTYSKLTVGTRPHETRILGAAWNKDNDQLSINLTKRTEENDDGAMTKRKMLSTIHGIFDVLRIAAPVVIIGKILYSQRASSGAQSDSSVLVGTPFRWELAQAFSNHIACALLVSALDS</sequence>